<reference evidence="6" key="1">
    <citation type="submission" date="2021-04" db="EMBL/GenBank/DDBJ databases">
        <authorList>
            <person name="Zhang D.-C."/>
        </authorList>
    </citation>
    <scope>NUCLEOTIDE SEQUENCE</scope>
    <source>
        <strain evidence="6">CGMCC 1.15697</strain>
    </source>
</reference>
<comment type="caution">
    <text evidence="6">The sequence shown here is derived from an EMBL/GenBank/DDBJ whole genome shotgun (WGS) entry which is preliminary data.</text>
</comment>
<evidence type="ECO:0000259" key="5">
    <source>
        <dbReference type="PROSITE" id="PS50887"/>
    </source>
</evidence>
<dbReference type="PANTHER" id="PTHR45138:SF9">
    <property type="entry name" value="DIGUANYLATE CYCLASE DGCM-RELATED"/>
    <property type="match status" value="1"/>
</dbReference>
<dbReference type="NCBIfam" id="TIGR00254">
    <property type="entry name" value="GGDEF"/>
    <property type="match status" value="1"/>
</dbReference>
<dbReference type="SUPFAM" id="SSF52172">
    <property type="entry name" value="CheY-like"/>
    <property type="match status" value="2"/>
</dbReference>
<keyword evidence="3" id="KW-0597">Phosphoprotein</keyword>
<dbReference type="SMART" id="SM00448">
    <property type="entry name" value="REC"/>
    <property type="match status" value="1"/>
</dbReference>
<dbReference type="Gene3D" id="3.30.70.270">
    <property type="match status" value="1"/>
</dbReference>
<organism evidence="6 7">
    <name type="scientific">Marivibrio halodurans</name>
    <dbReference type="NCBI Taxonomy" id="2039722"/>
    <lineage>
        <taxon>Bacteria</taxon>
        <taxon>Pseudomonadati</taxon>
        <taxon>Pseudomonadota</taxon>
        <taxon>Alphaproteobacteria</taxon>
        <taxon>Rhodospirillales</taxon>
        <taxon>Rhodospirillaceae</taxon>
        <taxon>Marivibrio</taxon>
    </lineage>
</organism>
<dbReference type="Pfam" id="PF00072">
    <property type="entry name" value="Response_reg"/>
    <property type="match status" value="1"/>
</dbReference>
<evidence type="ECO:0000256" key="1">
    <source>
        <dbReference type="ARBA" id="ARBA00012528"/>
    </source>
</evidence>
<name>A0A8J7SMZ9_9PROT</name>
<dbReference type="InterPro" id="IPR000160">
    <property type="entry name" value="GGDEF_dom"/>
</dbReference>
<dbReference type="InterPro" id="IPR043128">
    <property type="entry name" value="Rev_trsase/Diguanyl_cyclase"/>
</dbReference>
<dbReference type="RefSeq" id="WP_210681905.1">
    <property type="nucleotide sequence ID" value="NZ_JAGMWN010000004.1"/>
</dbReference>
<dbReference type="GO" id="GO:0005886">
    <property type="term" value="C:plasma membrane"/>
    <property type="evidence" value="ECO:0007669"/>
    <property type="project" value="TreeGrafter"/>
</dbReference>
<evidence type="ECO:0000313" key="7">
    <source>
        <dbReference type="Proteomes" id="UP000672602"/>
    </source>
</evidence>
<evidence type="ECO:0000256" key="3">
    <source>
        <dbReference type="PROSITE-ProRule" id="PRU00169"/>
    </source>
</evidence>
<dbReference type="AlphaFoldDB" id="A0A8J7SMZ9"/>
<dbReference type="GO" id="GO:0043709">
    <property type="term" value="P:cell adhesion involved in single-species biofilm formation"/>
    <property type="evidence" value="ECO:0007669"/>
    <property type="project" value="TreeGrafter"/>
</dbReference>
<dbReference type="Pfam" id="PF00990">
    <property type="entry name" value="GGDEF"/>
    <property type="match status" value="1"/>
</dbReference>
<feature type="modified residue" description="4-aspartylphosphate" evidence="3">
    <location>
        <position position="179"/>
    </location>
</feature>
<dbReference type="EC" id="2.7.7.65" evidence="1"/>
<feature type="domain" description="GGDEF" evidence="5">
    <location>
        <begin position="286"/>
        <end position="418"/>
    </location>
</feature>
<gene>
    <name evidence="6" type="ORF">KAJ83_09875</name>
</gene>
<dbReference type="GO" id="GO:0052621">
    <property type="term" value="F:diguanylate cyclase activity"/>
    <property type="evidence" value="ECO:0007669"/>
    <property type="project" value="UniProtKB-EC"/>
</dbReference>
<feature type="domain" description="Response regulatory" evidence="4">
    <location>
        <begin position="130"/>
        <end position="246"/>
    </location>
</feature>
<proteinExistence type="predicted"/>
<protein>
    <recommendedName>
        <fullName evidence="1">diguanylate cyclase</fullName>
        <ecNumber evidence="1">2.7.7.65</ecNumber>
    </recommendedName>
</protein>
<comment type="catalytic activity">
    <reaction evidence="2">
        <text>2 GTP = 3',3'-c-di-GMP + 2 diphosphate</text>
        <dbReference type="Rhea" id="RHEA:24898"/>
        <dbReference type="ChEBI" id="CHEBI:33019"/>
        <dbReference type="ChEBI" id="CHEBI:37565"/>
        <dbReference type="ChEBI" id="CHEBI:58805"/>
        <dbReference type="EC" id="2.7.7.65"/>
    </reaction>
</comment>
<dbReference type="FunFam" id="3.30.70.270:FF:000001">
    <property type="entry name" value="Diguanylate cyclase domain protein"/>
    <property type="match status" value="1"/>
</dbReference>
<dbReference type="CDD" id="cd01949">
    <property type="entry name" value="GGDEF"/>
    <property type="match status" value="1"/>
</dbReference>
<dbReference type="Gene3D" id="3.40.50.2300">
    <property type="match status" value="2"/>
</dbReference>
<dbReference type="PANTHER" id="PTHR45138">
    <property type="entry name" value="REGULATORY COMPONENTS OF SENSORY TRANSDUCTION SYSTEM"/>
    <property type="match status" value="1"/>
</dbReference>
<dbReference type="InterPro" id="IPR050469">
    <property type="entry name" value="Diguanylate_Cyclase"/>
</dbReference>
<evidence type="ECO:0000256" key="2">
    <source>
        <dbReference type="ARBA" id="ARBA00034247"/>
    </source>
</evidence>
<dbReference type="EMBL" id="JAGMWN010000004">
    <property type="protein sequence ID" value="MBP5857316.1"/>
    <property type="molecule type" value="Genomic_DNA"/>
</dbReference>
<dbReference type="GO" id="GO:0000160">
    <property type="term" value="P:phosphorelay signal transduction system"/>
    <property type="evidence" value="ECO:0007669"/>
    <property type="project" value="InterPro"/>
</dbReference>
<dbReference type="InterPro" id="IPR029787">
    <property type="entry name" value="Nucleotide_cyclase"/>
</dbReference>
<keyword evidence="7" id="KW-1185">Reference proteome</keyword>
<dbReference type="PROSITE" id="PS50110">
    <property type="entry name" value="RESPONSE_REGULATORY"/>
    <property type="match status" value="1"/>
</dbReference>
<keyword evidence="6" id="KW-0808">Transferase</keyword>
<accession>A0A8J7SMZ9</accession>
<dbReference type="Proteomes" id="UP000672602">
    <property type="component" value="Unassembled WGS sequence"/>
</dbReference>
<dbReference type="InterPro" id="IPR011006">
    <property type="entry name" value="CheY-like_superfamily"/>
</dbReference>
<keyword evidence="6" id="KW-0548">Nucleotidyltransferase</keyword>
<evidence type="ECO:0000313" key="6">
    <source>
        <dbReference type="EMBL" id="MBP5857316.1"/>
    </source>
</evidence>
<sequence length="436" mass="47558">MSDEPSLILLDPLGGVADEIDGLLRPFGYRVTAIADATALGACVGRDSPSHVIVRLRGGKEDGAVLDAVRDLAAASGPAVTVIADDASMRARIEAVRAGVEAYLTPPLDALGLVERLESLKRGVRADPYRVMIVDDDVTMAKYYDAVLRAAGMQVMVLNDPMKVIRYLADFRPELILMDHYMPEIQGRELAAVIRQEAAFDSIPIVFLSAEDDATIQQRVMGIGGDDFLTKSIRADNLVSAVANRARRFRALRATMLRDSLTGLLNHTAMKERLAADLARMKRTDRPLTLCILDLDHFKLVNDTYGHPAGDRVLRALAHLLKQRLRVSDVIGRYGGEEFAIALPDTSVEQALPVLDEIRVAFAEMPQHHEGGTFHVTFSAGLAAFPRSEDSARLTDAADRALYRAKAAGRDRVVPAGAVEYGSRDAMHDHDGMRAL</sequence>
<dbReference type="GO" id="GO:1902201">
    <property type="term" value="P:negative regulation of bacterial-type flagellum-dependent cell motility"/>
    <property type="evidence" value="ECO:0007669"/>
    <property type="project" value="TreeGrafter"/>
</dbReference>
<dbReference type="SMART" id="SM00267">
    <property type="entry name" value="GGDEF"/>
    <property type="match status" value="1"/>
</dbReference>
<dbReference type="InterPro" id="IPR001789">
    <property type="entry name" value="Sig_transdc_resp-reg_receiver"/>
</dbReference>
<evidence type="ECO:0000259" key="4">
    <source>
        <dbReference type="PROSITE" id="PS50110"/>
    </source>
</evidence>
<dbReference type="CDD" id="cd00156">
    <property type="entry name" value="REC"/>
    <property type="match status" value="1"/>
</dbReference>
<dbReference type="SUPFAM" id="SSF55073">
    <property type="entry name" value="Nucleotide cyclase"/>
    <property type="match status" value="1"/>
</dbReference>
<dbReference type="PROSITE" id="PS50887">
    <property type="entry name" value="GGDEF"/>
    <property type="match status" value="1"/>
</dbReference>